<name>A0A7U9DWV1_STRLI</name>
<evidence type="ECO:0000313" key="3">
    <source>
        <dbReference type="Proteomes" id="UP000014062"/>
    </source>
</evidence>
<feature type="region of interest" description="Disordered" evidence="1">
    <location>
        <begin position="1"/>
        <end position="69"/>
    </location>
</feature>
<feature type="compositionally biased region" description="Polar residues" evidence="1">
    <location>
        <begin position="21"/>
        <end position="41"/>
    </location>
</feature>
<accession>A0A7U9DWV1</accession>
<protein>
    <submittedName>
        <fullName evidence="2">Uncharacterized protein</fullName>
    </submittedName>
</protein>
<dbReference type="Proteomes" id="UP000014062">
    <property type="component" value="Chromosome"/>
</dbReference>
<reference evidence="3" key="1">
    <citation type="journal article" date="2013" name="Genome Biol. Evol.">
        <title>The genome sequence of Streptomyces lividans 66 reveals a novel tRNA-dependent peptide biosynthetic system within a metal-related genomic island.</title>
        <authorList>
            <person name="Cruz-Morales P."/>
            <person name="Vijgenboom E."/>
            <person name="Iruegas-Bocardo F."/>
            <person name="Girard G."/>
            <person name="Yanez-Guerra L.A."/>
            <person name="Ramos-Aboites H.E."/>
            <person name="Pernodet J.L."/>
            <person name="Anne J."/>
            <person name="van Wezel G.P."/>
            <person name="Barona-Gomez F."/>
        </authorList>
    </citation>
    <scope>NUCLEOTIDE SEQUENCE [LARGE SCALE GENOMIC DNA]</scope>
    <source>
        <strain evidence="3">1326</strain>
    </source>
</reference>
<feature type="compositionally biased region" description="Basic and acidic residues" evidence="1">
    <location>
        <begin position="43"/>
        <end position="54"/>
    </location>
</feature>
<organism evidence="2 3">
    <name type="scientific">Streptomyces lividans 1326</name>
    <dbReference type="NCBI Taxonomy" id="1200984"/>
    <lineage>
        <taxon>Bacteria</taxon>
        <taxon>Bacillati</taxon>
        <taxon>Actinomycetota</taxon>
        <taxon>Actinomycetes</taxon>
        <taxon>Kitasatosporales</taxon>
        <taxon>Streptomycetaceae</taxon>
        <taxon>Streptomyces</taxon>
    </lineage>
</organism>
<dbReference type="EMBL" id="CM001889">
    <property type="protein sequence ID" value="EOY50625.1"/>
    <property type="molecule type" value="Genomic_DNA"/>
</dbReference>
<evidence type="ECO:0000313" key="2">
    <source>
        <dbReference type="EMBL" id="EOY50625.1"/>
    </source>
</evidence>
<dbReference type="AlphaFoldDB" id="A0A7U9DWV1"/>
<gene>
    <name evidence="2" type="ORF">SLI_5918</name>
</gene>
<proteinExistence type="predicted"/>
<sequence length="69" mass="7209">MRAARRQRGRSGPVRDDPHNSRSSWGCSPSPVQGRTPSSPTIRHGDAAHKDDHGPSAATPSPGAVDACP</sequence>
<evidence type="ECO:0000256" key="1">
    <source>
        <dbReference type="SAM" id="MobiDB-lite"/>
    </source>
</evidence>